<dbReference type="KEGG" id="tet:TTHERM_00576970"/>
<feature type="transmembrane region" description="Helical" evidence="2">
    <location>
        <begin position="28"/>
        <end position="50"/>
    </location>
</feature>
<dbReference type="GO" id="GO:0007131">
    <property type="term" value="P:reciprocal meiotic recombination"/>
    <property type="evidence" value="ECO:0007669"/>
    <property type="project" value="TreeGrafter"/>
</dbReference>
<feature type="region of interest" description="Disordered" evidence="1">
    <location>
        <begin position="346"/>
        <end position="397"/>
    </location>
</feature>
<gene>
    <name evidence="3" type="ORF">TTHERM_00576970</name>
</gene>
<dbReference type="AlphaFoldDB" id="Q22V06"/>
<sequence>MEKLDYFGRDIQIRFKGLKSHKTKCGTLLTFILIALILIRLCYLLTDFIIGNNPSFLYQERQVKSPKKFEITPETFSLIFGVLDVNNNYVFDPEIVTVESTLELKTTTYNETTQSYQDNWSTTQIPLEMCTQDLIVSDLVLQSEFSYLSSHYCFPKNFKLFIEGEYHSDSFAQIYFYIKRCRGSHCKSDSIIEQFFSHFYGEVIFTDVYVSPENKNNPFTKYVRDNFWEAGYNFPQKVFMEMRNNYIESDFGFFTSNIQTDIYPSYSQMYQMMTSLVDDIYTTLVLRLEKKKENLYKRSYKNFLSAVSDLGGLLQVLTTVGIILSFFFTQAHLNQELINNTFTFKESKKREETKSNQQEFIQTNQKQKSTFSPISKNNDSQNSKIQGKNYTLNTPRQRSISNSSLLQNFKSRFRSSDKENSSEKLDALDSPSQRIRQIINDHLQLQRNQEMNLKQEQVENQNQKIDHKKIFIRKPTILLEENINKDSNSMKFNIFQYLKSLCLRYGDLRRKKVIYDQSIKQLYHYIDIQLIINKLIEFDKLKRIVLDDDQLLLFEYLPKPSICYSFKGNSVEFHDNQSFTISKKSKNELDNIQKAIQSFKNVQNKPLKDQKDARIIKYLDLTYKQIFEEQQQQSQIYQDKPQEKKSMEEEIFKLRILSNKTYNKNLLKKIIISMWKTIKMKVIQKKIQKFTTLYAINNLLS</sequence>
<proteinExistence type="predicted"/>
<keyword evidence="2" id="KW-1133">Transmembrane helix</keyword>
<dbReference type="PANTHER" id="PTHR31398">
    <property type="entry name" value="MEIOTIC NUCLEAR DIVISION PROTEIN 1 HOMOLOG"/>
    <property type="match status" value="1"/>
</dbReference>
<dbReference type="HOGENOM" id="CLU_009697_1_0_1"/>
<evidence type="ECO:0000256" key="1">
    <source>
        <dbReference type="SAM" id="MobiDB-lite"/>
    </source>
</evidence>
<feature type="compositionally biased region" description="Polar residues" evidence="1">
    <location>
        <begin position="355"/>
        <end position="397"/>
    </location>
</feature>
<protein>
    <submittedName>
        <fullName evidence="3">Transmembrane protein, putative</fullName>
    </submittedName>
</protein>
<reference evidence="4" key="1">
    <citation type="journal article" date="2006" name="PLoS Biol.">
        <title>Macronuclear genome sequence of the ciliate Tetrahymena thermophila, a model eukaryote.</title>
        <authorList>
            <person name="Eisen J.A."/>
            <person name="Coyne R.S."/>
            <person name="Wu M."/>
            <person name="Wu D."/>
            <person name="Thiagarajan M."/>
            <person name="Wortman J.R."/>
            <person name="Badger J.H."/>
            <person name="Ren Q."/>
            <person name="Amedeo P."/>
            <person name="Jones K.M."/>
            <person name="Tallon L.J."/>
            <person name="Delcher A.L."/>
            <person name="Salzberg S.L."/>
            <person name="Silva J.C."/>
            <person name="Haas B.J."/>
            <person name="Majoros W.H."/>
            <person name="Farzad M."/>
            <person name="Carlton J.M."/>
            <person name="Smith R.K. Jr."/>
            <person name="Garg J."/>
            <person name="Pearlman R.E."/>
            <person name="Karrer K.M."/>
            <person name="Sun L."/>
            <person name="Manning G."/>
            <person name="Elde N.C."/>
            <person name="Turkewitz A.P."/>
            <person name="Asai D.J."/>
            <person name="Wilkes D.E."/>
            <person name="Wang Y."/>
            <person name="Cai H."/>
            <person name="Collins K."/>
            <person name="Stewart B.A."/>
            <person name="Lee S.R."/>
            <person name="Wilamowska K."/>
            <person name="Weinberg Z."/>
            <person name="Ruzzo W.L."/>
            <person name="Wloga D."/>
            <person name="Gaertig J."/>
            <person name="Frankel J."/>
            <person name="Tsao C.-C."/>
            <person name="Gorovsky M.A."/>
            <person name="Keeling P.J."/>
            <person name="Waller R.F."/>
            <person name="Patron N.J."/>
            <person name="Cherry J.M."/>
            <person name="Stover N.A."/>
            <person name="Krieger C.J."/>
            <person name="del Toro C."/>
            <person name="Ryder H.F."/>
            <person name="Williamson S.C."/>
            <person name="Barbeau R.A."/>
            <person name="Hamilton E.P."/>
            <person name="Orias E."/>
        </authorList>
    </citation>
    <scope>NUCLEOTIDE SEQUENCE [LARGE SCALE GENOMIC DNA]</scope>
    <source>
        <strain evidence="4">SB210</strain>
    </source>
</reference>
<evidence type="ECO:0000313" key="3">
    <source>
        <dbReference type="EMBL" id="EAR89142.3"/>
    </source>
</evidence>
<keyword evidence="4" id="KW-1185">Reference proteome</keyword>
<dbReference type="InParanoid" id="Q22V06"/>
<evidence type="ECO:0000256" key="2">
    <source>
        <dbReference type="SAM" id="Phobius"/>
    </source>
</evidence>
<feature type="region of interest" description="Disordered" evidence="1">
    <location>
        <begin position="412"/>
        <end position="431"/>
    </location>
</feature>
<accession>Q22V06</accession>
<dbReference type="EMBL" id="GG662798">
    <property type="protein sequence ID" value="EAR89142.3"/>
    <property type="molecule type" value="Genomic_DNA"/>
</dbReference>
<feature type="compositionally biased region" description="Basic and acidic residues" evidence="1">
    <location>
        <begin position="414"/>
        <end position="427"/>
    </location>
</feature>
<keyword evidence="2 3" id="KW-0812">Transmembrane</keyword>
<dbReference type="GO" id="GO:0005634">
    <property type="term" value="C:nucleus"/>
    <property type="evidence" value="ECO:0007669"/>
    <property type="project" value="TreeGrafter"/>
</dbReference>
<dbReference type="PANTHER" id="PTHR31398:SF0">
    <property type="entry name" value="MEIOTIC NUCLEAR DIVISION PROTEIN 1 HOMOLOG"/>
    <property type="match status" value="1"/>
</dbReference>
<name>Q22V06_TETTS</name>
<keyword evidence="2" id="KW-0472">Membrane</keyword>
<organism evidence="3 4">
    <name type="scientific">Tetrahymena thermophila (strain SB210)</name>
    <dbReference type="NCBI Taxonomy" id="312017"/>
    <lineage>
        <taxon>Eukaryota</taxon>
        <taxon>Sar</taxon>
        <taxon>Alveolata</taxon>
        <taxon>Ciliophora</taxon>
        <taxon>Intramacronucleata</taxon>
        <taxon>Oligohymenophorea</taxon>
        <taxon>Hymenostomatida</taxon>
        <taxon>Tetrahymenina</taxon>
        <taxon>Tetrahymenidae</taxon>
        <taxon>Tetrahymena</taxon>
    </lineage>
</organism>
<dbReference type="GeneID" id="7834668"/>
<dbReference type="RefSeq" id="XP_001009387.3">
    <property type="nucleotide sequence ID" value="XM_001009387.3"/>
</dbReference>
<evidence type="ECO:0000313" key="4">
    <source>
        <dbReference type="Proteomes" id="UP000009168"/>
    </source>
</evidence>
<dbReference type="Proteomes" id="UP000009168">
    <property type="component" value="Unassembled WGS sequence"/>
</dbReference>